<gene>
    <name evidence="2" type="ORF">GCM10023215_24390</name>
</gene>
<reference evidence="3" key="1">
    <citation type="journal article" date="2019" name="Int. J. Syst. Evol. Microbiol.">
        <title>The Global Catalogue of Microorganisms (GCM) 10K type strain sequencing project: providing services to taxonomists for standard genome sequencing and annotation.</title>
        <authorList>
            <consortium name="The Broad Institute Genomics Platform"/>
            <consortium name="The Broad Institute Genome Sequencing Center for Infectious Disease"/>
            <person name="Wu L."/>
            <person name="Ma J."/>
        </authorList>
    </citation>
    <scope>NUCLEOTIDE SEQUENCE [LARGE SCALE GENOMIC DNA]</scope>
    <source>
        <strain evidence="3">JCM 18055</strain>
    </source>
</reference>
<evidence type="ECO:0000313" key="3">
    <source>
        <dbReference type="Proteomes" id="UP001500325"/>
    </source>
</evidence>
<protein>
    <submittedName>
        <fullName evidence="2">Uncharacterized protein</fullName>
    </submittedName>
</protein>
<feature type="compositionally biased region" description="Low complexity" evidence="1">
    <location>
        <begin position="66"/>
        <end position="76"/>
    </location>
</feature>
<dbReference type="EMBL" id="BAABIC010000007">
    <property type="protein sequence ID" value="GAA4687763.1"/>
    <property type="molecule type" value="Genomic_DNA"/>
</dbReference>
<feature type="compositionally biased region" description="Basic and acidic residues" evidence="1">
    <location>
        <begin position="1"/>
        <end position="14"/>
    </location>
</feature>
<name>A0ABP8WE03_9PSEU</name>
<feature type="region of interest" description="Disordered" evidence="1">
    <location>
        <begin position="1"/>
        <end position="40"/>
    </location>
</feature>
<feature type="region of interest" description="Disordered" evidence="1">
    <location>
        <begin position="180"/>
        <end position="202"/>
    </location>
</feature>
<feature type="compositionally biased region" description="Pro residues" evidence="1">
    <location>
        <begin position="113"/>
        <end position="125"/>
    </location>
</feature>
<feature type="region of interest" description="Disordered" evidence="1">
    <location>
        <begin position="60"/>
        <end position="86"/>
    </location>
</feature>
<feature type="region of interest" description="Disordered" evidence="1">
    <location>
        <begin position="107"/>
        <end position="138"/>
    </location>
</feature>
<accession>A0ABP8WE03</accession>
<evidence type="ECO:0000256" key="1">
    <source>
        <dbReference type="SAM" id="MobiDB-lite"/>
    </source>
</evidence>
<proteinExistence type="predicted"/>
<sequence length="202" mass="21688">MTEVRGVTDRERALDGAVGRRKATVRVRGVEDTGPFPGRHASRTEIAAETPIFHALTVGGWRGRQTEQTARQAPARRPGRRSAEALDDFRRDPLTAPIPVQAYSTLTQRTTSPVPPVPPVQPLPSMPSVRSAQPEPVPAPVSAGYDRAPLYAAHVPTYAPAAPAYTSLTDTGPHALAELSSRTGRHHRRAVGSGSGHHHLAY</sequence>
<organism evidence="2 3">
    <name type="scientific">Pseudonocardia yuanmonensis</name>
    <dbReference type="NCBI Taxonomy" id="1095914"/>
    <lineage>
        <taxon>Bacteria</taxon>
        <taxon>Bacillati</taxon>
        <taxon>Actinomycetota</taxon>
        <taxon>Actinomycetes</taxon>
        <taxon>Pseudonocardiales</taxon>
        <taxon>Pseudonocardiaceae</taxon>
        <taxon>Pseudonocardia</taxon>
    </lineage>
</organism>
<keyword evidence="3" id="KW-1185">Reference proteome</keyword>
<comment type="caution">
    <text evidence="2">The sequence shown here is derived from an EMBL/GenBank/DDBJ whole genome shotgun (WGS) entry which is preliminary data.</text>
</comment>
<feature type="compositionally biased region" description="Basic residues" evidence="1">
    <location>
        <begin position="183"/>
        <end position="202"/>
    </location>
</feature>
<dbReference type="Proteomes" id="UP001500325">
    <property type="component" value="Unassembled WGS sequence"/>
</dbReference>
<evidence type="ECO:0000313" key="2">
    <source>
        <dbReference type="EMBL" id="GAA4687763.1"/>
    </source>
</evidence>